<keyword evidence="2" id="KW-1185">Reference proteome</keyword>
<evidence type="ECO:0000313" key="2">
    <source>
        <dbReference type="Proteomes" id="UP000440578"/>
    </source>
</evidence>
<dbReference type="InterPro" id="IPR038095">
    <property type="entry name" value="Costars_sf"/>
</dbReference>
<gene>
    <name evidence="1" type="ORF">FJT64_007719</name>
</gene>
<dbReference type="AlphaFoldDB" id="A0A6A4VJN7"/>
<evidence type="ECO:0000313" key="1">
    <source>
        <dbReference type="EMBL" id="KAF0294686.1"/>
    </source>
</evidence>
<dbReference type="OrthoDB" id="9871914at2759"/>
<protein>
    <submittedName>
        <fullName evidence="1">Uncharacterized protein</fullName>
    </submittedName>
</protein>
<organism evidence="1 2">
    <name type="scientific">Amphibalanus amphitrite</name>
    <name type="common">Striped barnacle</name>
    <name type="synonym">Balanus amphitrite</name>
    <dbReference type="NCBI Taxonomy" id="1232801"/>
    <lineage>
        <taxon>Eukaryota</taxon>
        <taxon>Metazoa</taxon>
        <taxon>Ecdysozoa</taxon>
        <taxon>Arthropoda</taxon>
        <taxon>Crustacea</taxon>
        <taxon>Multicrustacea</taxon>
        <taxon>Cirripedia</taxon>
        <taxon>Thoracica</taxon>
        <taxon>Thoracicalcarea</taxon>
        <taxon>Balanomorpha</taxon>
        <taxon>Balanoidea</taxon>
        <taxon>Balanidae</taxon>
        <taxon>Amphibalaninae</taxon>
        <taxon>Amphibalanus</taxon>
    </lineage>
</organism>
<proteinExistence type="predicted"/>
<name>A0A6A4VJN7_AMPAM</name>
<reference evidence="1 2" key="1">
    <citation type="submission" date="2019-07" db="EMBL/GenBank/DDBJ databases">
        <title>Draft genome assembly of a fouling barnacle, Amphibalanus amphitrite (Darwin, 1854): The first reference genome for Thecostraca.</title>
        <authorList>
            <person name="Kim W."/>
        </authorList>
    </citation>
    <scope>NUCLEOTIDE SEQUENCE [LARGE SCALE GENOMIC DNA]</scope>
    <source>
        <strain evidence="1">SNU_AA5</strain>
        <tissue evidence="1">Soma without cirri and trophi</tissue>
    </source>
</reference>
<accession>A0A6A4VJN7</accession>
<dbReference type="Proteomes" id="UP000440578">
    <property type="component" value="Unassembled WGS sequence"/>
</dbReference>
<dbReference type="EMBL" id="VIIS01001672">
    <property type="protein sequence ID" value="KAF0294686.1"/>
    <property type="molecule type" value="Genomic_DNA"/>
</dbReference>
<comment type="caution">
    <text evidence="1">The sequence shown here is derived from an EMBL/GenBank/DDBJ whole genome shotgun (WGS) entry which is preliminary data.</text>
</comment>
<dbReference type="Gene3D" id="1.10.10.1540">
    <property type="entry name" value="Costar domain"/>
    <property type="match status" value="1"/>
</dbReference>
<sequence>MFRYITKRARVTMPVSMQQFEKEVTLLKEVAKKNPVDVQPLPPVVHNEKKGLFGVKNAHAELIELINMIYEEGFKYDDGTVAIPFGILFQVCTHYSRFKGDNECGMGR</sequence>